<gene>
    <name evidence="2" type="ORF">GGQ57_000196</name>
</gene>
<accession>A0ABR6KHF1</accession>
<dbReference type="RefSeq" id="WP_183668356.1">
    <property type="nucleotide sequence ID" value="NZ_BMPB01000006.1"/>
</dbReference>
<dbReference type="Proteomes" id="UP000533637">
    <property type="component" value="Unassembled WGS sequence"/>
</dbReference>
<sequence>MKKKMFLTVLISAMTISASWNFKQNNNEIKLSNLALANVEALADNEGTTTSCSNKCSEGGGKCWYKFSGHCYYSANTNVSCTCDKDGNAL</sequence>
<feature type="signal peptide" evidence="1">
    <location>
        <begin position="1"/>
        <end position="18"/>
    </location>
</feature>
<dbReference type="Pfam" id="PF14055">
    <property type="entry name" value="NVEALA"/>
    <property type="match status" value="1"/>
</dbReference>
<dbReference type="InterPro" id="IPR025905">
    <property type="entry name" value="NVEALA"/>
</dbReference>
<comment type="caution">
    <text evidence="2">The sequence shown here is derived from an EMBL/GenBank/DDBJ whole genome shotgun (WGS) entry which is preliminary data.</text>
</comment>
<evidence type="ECO:0000256" key="1">
    <source>
        <dbReference type="SAM" id="SignalP"/>
    </source>
</evidence>
<feature type="chain" id="PRO_5045046902" description="NVEALA protein" evidence="1">
    <location>
        <begin position="19"/>
        <end position="90"/>
    </location>
</feature>
<evidence type="ECO:0000313" key="2">
    <source>
        <dbReference type="EMBL" id="MBB4620322.1"/>
    </source>
</evidence>
<proteinExistence type="predicted"/>
<keyword evidence="3" id="KW-1185">Reference proteome</keyword>
<dbReference type="EMBL" id="JACHOC010000001">
    <property type="protein sequence ID" value="MBB4620322.1"/>
    <property type="molecule type" value="Genomic_DNA"/>
</dbReference>
<keyword evidence="1" id="KW-0732">Signal</keyword>
<organism evidence="2 3">
    <name type="scientific">Parabacteroides faecis</name>
    <dbReference type="NCBI Taxonomy" id="1217282"/>
    <lineage>
        <taxon>Bacteria</taxon>
        <taxon>Pseudomonadati</taxon>
        <taxon>Bacteroidota</taxon>
        <taxon>Bacteroidia</taxon>
        <taxon>Bacteroidales</taxon>
        <taxon>Tannerellaceae</taxon>
        <taxon>Parabacteroides</taxon>
    </lineage>
</organism>
<reference evidence="2 3" key="1">
    <citation type="submission" date="2020-08" db="EMBL/GenBank/DDBJ databases">
        <title>Genomic Encyclopedia of Type Strains, Phase IV (KMG-IV): sequencing the most valuable type-strain genomes for metagenomic binning, comparative biology and taxonomic classification.</title>
        <authorList>
            <person name="Goeker M."/>
        </authorList>
    </citation>
    <scope>NUCLEOTIDE SEQUENCE [LARGE SCALE GENOMIC DNA]</scope>
    <source>
        <strain evidence="2 3">DSM 102983</strain>
    </source>
</reference>
<evidence type="ECO:0000313" key="3">
    <source>
        <dbReference type="Proteomes" id="UP000533637"/>
    </source>
</evidence>
<name>A0ABR6KHF1_9BACT</name>
<evidence type="ECO:0008006" key="4">
    <source>
        <dbReference type="Google" id="ProtNLM"/>
    </source>
</evidence>
<protein>
    <recommendedName>
        <fullName evidence="4">NVEALA protein</fullName>
    </recommendedName>
</protein>